<dbReference type="PROSITE" id="PS01124">
    <property type="entry name" value="HTH_ARAC_FAMILY_2"/>
    <property type="match status" value="1"/>
</dbReference>
<keyword evidence="2" id="KW-0238">DNA-binding</keyword>
<evidence type="ECO:0000256" key="2">
    <source>
        <dbReference type="ARBA" id="ARBA00023125"/>
    </source>
</evidence>
<keyword evidence="1" id="KW-0805">Transcription regulation</keyword>
<dbReference type="EMBL" id="WOGT01000010">
    <property type="protein sequence ID" value="MUN55900.1"/>
    <property type="molecule type" value="Genomic_DNA"/>
</dbReference>
<protein>
    <submittedName>
        <fullName evidence="5">Helix-turn-helix domain-containing protein</fullName>
    </submittedName>
</protein>
<dbReference type="SMART" id="SM00871">
    <property type="entry name" value="AraC_E_bind"/>
    <property type="match status" value="1"/>
</dbReference>
<dbReference type="SMART" id="SM00342">
    <property type="entry name" value="HTH_ARAC"/>
    <property type="match status" value="1"/>
</dbReference>
<evidence type="ECO:0000256" key="3">
    <source>
        <dbReference type="ARBA" id="ARBA00023163"/>
    </source>
</evidence>
<dbReference type="GO" id="GO:0003700">
    <property type="term" value="F:DNA-binding transcription factor activity"/>
    <property type="evidence" value="ECO:0007669"/>
    <property type="project" value="InterPro"/>
</dbReference>
<keyword evidence="6" id="KW-1185">Reference proteome</keyword>
<proteinExistence type="predicted"/>
<dbReference type="InterPro" id="IPR009057">
    <property type="entry name" value="Homeodomain-like_sf"/>
</dbReference>
<dbReference type="SUPFAM" id="SSF46689">
    <property type="entry name" value="Homeodomain-like"/>
    <property type="match status" value="1"/>
</dbReference>
<organism evidence="5 6">
    <name type="scientific">Rothia koreensis</name>
    <dbReference type="NCBI Taxonomy" id="592378"/>
    <lineage>
        <taxon>Bacteria</taxon>
        <taxon>Bacillati</taxon>
        <taxon>Actinomycetota</taxon>
        <taxon>Actinomycetes</taxon>
        <taxon>Micrococcales</taxon>
        <taxon>Micrococcaceae</taxon>
        <taxon>Rothia</taxon>
    </lineage>
</organism>
<dbReference type="Pfam" id="PF12833">
    <property type="entry name" value="HTH_18"/>
    <property type="match status" value="1"/>
</dbReference>
<dbReference type="Pfam" id="PF06445">
    <property type="entry name" value="GyrI-like"/>
    <property type="match status" value="1"/>
</dbReference>
<reference evidence="5 6" key="1">
    <citation type="submission" date="2019-12" db="EMBL/GenBank/DDBJ databases">
        <authorList>
            <person name="Li J."/>
            <person name="Shi Y."/>
            <person name="Xu G."/>
            <person name="Xiao D."/>
            <person name="Ran X."/>
        </authorList>
    </citation>
    <scope>NUCLEOTIDE SEQUENCE [LARGE SCALE GENOMIC DNA]</scope>
    <source>
        <strain evidence="5 6">JCM 15915</strain>
    </source>
</reference>
<dbReference type="PANTHER" id="PTHR47504">
    <property type="entry name" value="RIGHT ORIGIN-BINDING PROTEIN"/>
    <property type="match status" value="1"/>
</dbReference>
<dbReference type="OrthoDB" id="9801123at2"/>
<dbReference type="PANTHER" id="PTHR47504:SF5">
    <property type="entry name" value="RIGHT ORIGIN-BINDING PROTEIN"/>
    <property type="match status" value="1"/>
</dbReference>
<accession>A0A7M3SVT5</accession>
<dbReference type="RefSeq" id="WP_129316267.1">
    <property type="nucleotide sequence ID" value="NZ_NOIQ01000022.1"/>
</dbReference>
<gene>
    <name evidence="5" type="ORF">GMA10_11895</name>
</gene>
<dbReference type="GO" id="GO:0043565">
    <property type="term" value="F:sequence-specific DNA binding"/>
    <property type="evidence" value="ECO:0007669"/>
    <property type="project" value="InterPro"/>
</dbReference>
<evidence type="ECO:0000313" key="6">
    <source>
        <dbReference type="Proteomes" id="UP000462152"/>
    </source>
</evidence>
<dbReference type="Gene3D" id="3.20.80.10">
    <property type="entry name" value="Regulatory factor, effector binding domain"/>
    <property type="match status" value="1"/>
</dbReference>
<dbReference type="Gene3D" id="1.10.10.60">
    <property type="entry name" value="Homeodomain-like"/>
    <property type="match status" value="1"/>
</dbReference>
<evidence type="ECO:0000256" key="1">
    <source>
        <dbReference type="ARBA" id="ARBA00023015"/>
    </source>
</evidence>
<name>A0A7M3SVT5_9MICC</name>
<dbReference type="InterPro" id="IPR050959">
    <property type="entry name" value="MarA-like"/>
</dbReference>
<feature type="domain" description="HTH araC/xylS-type" evidence="4">
    <location>
        <begin position="6"/>
        <end position="104"/>
    </location>
</feature>
<dbReference type="SUPFAM" id="SSF55136">
    <property type="entry name" value="Probable bacterial effector-binding domain"/>
    <property type="match status" value="1"/>
</dbReference>
<keyword evidence="3" id="KW-0804">Transcription</keyword>
<evidence type="ECO:0000313" key="5">
    <source>
        <dbReference type="EMBL" id="MUN55900.1"/>
    </source>
</evidence>
<dbReference type="AlphaFoldDB" id="A0A7M3SVT5"/>
<dbReference type="InterPro" id="IPR029442">
    <property type="entry name" value="GyrI-like"/>
</dbReference>
<dbReference type="InterPro" id="IPR011256">
    <property type="entry name" value="Reg_factor_effector_dom_sf"/>
</dbReference>
<dbReference type="InterPro" id="IPR018060">
    <property type="entry name" value="HTH_AraC"/>
</dbReference>
<sequence length="288" mass="32092">MIRTLNALVGVVENDMAEEPDWASFARRHATTEYHLRRMFSALAGMPLSEYVRRRRMTLAAAELTQKDSTLLDVAIRHGYGSAEAFNRAFRSVHGAHPTLVREKGGPLRTQPMLRFRLSVEGDSPMNVTIATKPRLVLAGHAAQVPLIHEGINPHIQRHVDRITDEDNQRLQTVNDAEPTGILSATSDLEPDAPEGSLLTYLHGVAVSDEDHVPDDLDTLTVEAGHWAVFTSEGPHPEALQQMWAATATEWFPSNPWRLRPGPTLLRFLSLSDTTATCELWMPVEEDE</sequence>
<evidence type="ECO:0000259" key="4">
    <source>
        <dbReference type="PROSITE" id="PS01124"/>
    </source>
</evidence>
<comment type="caution">
    <text evidence="5">The sequence shown here is derived from an EMBL/GenBank/DDBJ whole genome shotgun (WGS) entry which is preliminary data.</text>
</comment>
<dbReference type="Proteomes" id="UP000462152">
    <property type="component" value="Unassembled WGS sequence"/>
</dbReference>
<dbReference type="InterPro" id="IPR010499">
    <property type="entry name" value="AraC_E-bd"/>
</dbReference>